<evidence type="ECO:0000313" key="3">
    <source>
        <dbReference type="EMBL" id="EFO93862.1"/>
    </source>
</evidence>
<dbReference type="HOGENOM" id="CLU_031232_0_0_1"/>
<gene>
    <name evidence="3" type="ORF">CRE_12798</name>
</gene>
<feature type="region of interest" description="Disordered" evidence="2">
    <location>
        <begin position="682"/>
        <end position="712"/>
    </location>
</feature>
<feature type="compositionally biased region" description="Basic and acidic residues" evidence="2">
    <location>
        <begin position="613"/>
        <end position="631"/>
    </location>
</feature>
<keyword evidence="1" id="KW-0175">Coiled coil</keyword>
<organism evidence="4">
    <name type="scientific">Caenorhabditis remanei</name>
    <name type="common">Caenorhabditis vulgaris</name>
    <dbReference type="NCBI Taxonomy" id="31234"/>
    <lineage>
        <taxon>Eukaryota</taxon>
        <taxon>Metazoa</taxon>
        <taxon>Ecdysozoa</taxon>
        <taxon>Nematoda</taxon>
        <taxon>Chromadorea</taxon>
        <taxon>Rhabditida</taxon>
        <taxon>Rhabditina</taxon>
        <taxon>Rhabditomorpha</taxon>
        <taxon>Rhabditoidea</taxon>
        <taxon>Rhabditidae</taxon>
        <taxon>Peloderinae</taxon>
        <taxon>Caenorhabditis</taxon>
    </lineage>
</organism>
<dbReference type="OrthoDB" id="5824032at2759"/>
<feature type="coiled-coil region" evidence="1">
    <location>
        <begin position="127"/>
        <end position="154"/>
    </location>
</feature>
<feature type="region of interest" description="Disordered" evidence="2">
    <location>
        <begin position="517"/>
        <end position="559"/>
    </location>
</feature>
<feature type="compositionally biased region" description="Polar residues" evidence="2">
    <location>
        <begin position="683"/>
        <end position="707"/>
    </location>
</feature>
<feature type="coiled-coil region" evidence="1">
    <location>
        <begin position="382"/>
        <end position="416"/>
    </location>
</feature>
<proteinExistence type="predicted"/>
<dbReference type="InParanoid" id="E3M7W9"/>
<evidence type="ECO:0000256" key="2">
    <source>
        <dbReference type="SAM" id="MobiDB-lite"/>
    </source>
</evidence>
<evidence type="ECO:0000313" key="4">
    <source>
        <dbReference type="Proteomes" id="UP000008281"/>
    </source>
</evidence>
<evidence type="ECO:0000256" key="1">
    <source>
        <dbReference type="SAM" id="Coils"/>
    </source>
</evidence>
<feature type="region of interest" description="Disordered" evidence="2">
    <location>
        <begin position="613"/>
        <end position="643"/>
    </location>
</feature>
<dbReference type="OMA" id="VMAEYMK"/>
<dbReference type="AlphaFoldDB" id="E3M7W9"/>
<dbReference type="FunCoup" id="E3M7W9">
    <property type="interactions" value="93"/>
</dbReference>
<name>E3M7W9_CAERE</name>
<keyword evidence="4" id="KW-1185">Reference proteome</keyword>
<feature type="compositionally biased region" description="Basic and acidic residues" evidence="2">
    <location>
        <begin position="544"/>
        <end position="559"/>
    </location>
</feature>
<reference evidence="3" key="1">
    <citation type="submission" date="2007-07" db="EMBL/GenBank/DDBJ databases">
        <title>PCAP assembly of the Caenorhabditis remanei genome.</title>
        <authorList>
            <consortium name="The Caenorhabditis remanei Sequencing Consortium"/>
            <person name="Wilson R.K."/>
        </authorList>
    </citation>
    <scope>NUCLEOTIDE SEQUENCE [LARGE SCALE GENOMIC DNA]</scope>
    <source>
        <strain evidence="3">PB4641</strain>
    </source>
</reference>
<dbReference type="Proteomes" id="UP000008281">
    <property type="component" value="Unassembled WGS sequence"/>
</dbReference>
<dbReference type="EMBL" id="DS268427">
    <property type="protein sequence ID" value="EFO93862.1"/>
    <property type="molecule type" value="Genomic_DNA"/>
</dbReference>
<dbReference type="eggNOG" id="ENOG502TGDF">
    <property type="taxonomic scope" value="Eukaryota"/>
</dbReference>
<feature type="coiled-coil region" evidence="1">
    <location>
        <begin position="181"/>
        <end position="264"/>
    </location>
</feature>
<dbReference type="STRING" id="31234.E3M7W9"/>
<sequence>MGSKHQIGILKRDGLGKQRFDMENILTRSLYRVLNSTTQVPTHVASKNQNVDKMNFSSRPQPIAVARPNNHQIGNSSSVDIDMQMKLLAQEICGRVERKYERKLDEVRERDRKDTERRLASIRSEFEAKYQLQLGKLEKEKNRLLDQISERERTLEHRMEMRSAEREHDLAAKQRTVENRAIELTLNKENFEKTKEEWQRRMEEDLEEMRLERERIEVAASKTTDRRRSEMAVEAEVSMWKKRTAELEHDANETRKRLGDLMEDNFRLKDQTGAISQVKRELDVTMTALNESRDELAASKVEIRRTGDYDQVKEENDQLKIEVSFIQIIETVRKLNLQNIKQLFLFFQIERIRLKTTQRVQSAVEETIAEYSAKEAKWKRIAGLSQQRIAVLTEKLKDLEIERDVLRQEIKTMQKMVGRGSSQKLQVQNLTKHQSKIMFRSVSPSESTSSLSDGELEILNIRQRIQNLDDIAKELDASVEHFSTSGISQKVFDKNESNVELYDDFCRALHRSVIDDEGSPINMTSSPQKPVKKSQKIIESPVPSEHDSEEKVKKPESDSWLKRGMRVVSPPARKKSFEEVRTTEVVSEKNSEQVRNRIEPVKPVEPELSEFEKRLQARGAAKDQTDRRNRILELATTPEPEPIQTIVQQQVQESEKPTSADNPMFAGVDPVMAEYMKKVLAARNQNPTTSNPVQPVESISQTPQLTTEPPRVREVEVTLADELDLELDQPRANADDDWW</sequence>
<accession>E3M7W9</accession>
<protein>
    <submittedName>
        <fullName evidence="3">Uncharacterized protein</fullName>
    </submittedName>
</protein>